<proteinExistence type="predicted"/>
<feature type="domain" description="B12-binding" evidence="1">
    <location>
        <begin position="169"/>
        <end position="272"/>
    </location>
</feature>
<gene>
    <name evidence="2" type="ORF">BGCPKDLD_4123</name>
</gene>
<reference evidence="2" key="1">
    <citation type="journal article" date="2021" name="Front. Microbiol.">
        <title>Comprehensive Comparative Genomics and Phenotyping of Methylobacterium Species.</title>
        <authorList>
            <person name="Alessa O."/>
            <person name="Ogura Y."/>
            <person name="Fujitani Y."/>
            <person name="Takami H."/>
            <person name="Hayashi T."/>
            <person name="Sahin N."/>
            <person name="Tani A."/>
        </authorList>
    </citation>
    <scope>NUCLEOTIDE SEQUENCE</scope>
    <source>
        <strain evidence="2">DSM 14458</strain>
    </source>
</reference>
<dbReference type="Pfam" id="PF02310">
    <property type="entry name" value="B12-binding"/>
    <property type="match status" value="1"/>
</dbReference>
<dbReference type="SUPFAM" id="SSF52242">
    <property type="entry name" value="Cobalamin (vitamin B12)-binding domain"/>
    <property type="match status" value="1"/>
</dbReference>
<organism evidence="2 3">
    <name type="scientific">Methylorubrum suomiense</name>
    <dbReference type="NCBI Taxonomy" id="144191"/>
    <lineage>
        <taxon>Bacteria</taxon>
        <taxon>Pseudomonadati</taxon>
        <taxon>Pseudomonadota</taxon>
        <taxon>Alphaproteobacteria</taxon>
        <taxon>Hyphomicrobiales</taxon>
        <taxon>Methylobacteriaceae</taxon>
        <taxon>Methylorubrum</taxon>
    </lineage>
</organism>
<dbReference type="Gene3D" id="3.40.50.280">
    <property type="entry name" value="Cobalamin-binding domain"/>
    <property type="match status" value="1"/>
</dbReference>
<sequence length="295" mass="32440">MGGWRHFGERLELPASPRECGGAGEALTVSAFDFQPDGERMRRRLASVVEAEILPRLMLVHRGRTALPPAARDRQPTNEDIERLCDLLLSRVEGDLTIHLLRFLDEGLTLESVLVELLTPAARQLGQLWEDDTCDFVEVTVALGRLQAVVRDLCARFGDESVTPQDRSILILPCPGETHVFCLAVLAGIFRESGWDVTTAGFDPGLDPTELVAREWFDVIGLTLSCDVLFPILSRTIAALRLASRNPSLRILVGGPYFVRHPDHVGLVGADATAEDGRLAPLISESLLEMRSRAC</sequence>
<accession>A0ABQ4UZH6</accession>
<keyword evidence="3" id="KW-1185">Reference proteome</keyword>
<dbReference type="Proteomes" id="UP001055093">
    <property type="component" value="Unassembled WGS sequence"/>
</dbReference>
<evidence type="ECO:0000313" key="2">
    <source>
        <dbReference type="EMBL" id="GJE77518.1"/>
    </source>
</evidence>
<dbReference type="InterPro" id="IPR036724">
    <property type="entry name" value="Cobalamin-bd_sf"/>
</dbReference>
<comment type="caution">
    <text evidence="2">The sequence shown here is derived from an EMBL/GenBank/DDBJ whole genome shotgun (WGS) entry which is preliminary data.</text>
</comment>
<protein>
    <recommendedName>
        <fullName evidence="1">B12-binding domain-containing protein</fullName>
    </recommendedName>
</protein>
<dbReference type="RefSeq" id="WP_137828204.1">
    <property type="nucleotide sequence ID" value="NZ_BPRE01000015.1"/>
</dbReference>
<dbReference type="EMBL" id="BPRE01000015">
    <property type="protein sequence ID" value="GJE77518.1"/>
    <property type="molecule type" value="Genomic_DNA"/>
</dbReference>
<name>A0ABQ4UZH6_9HYPH</name>
<evidence type="ECO:0000313" key="3">
    <source>
        <dbReference type="Proteomes" id="UP001055093"/>
    </source>
</evidence>
<reference evidence="2" key="2">
    <citation type="submission" date="2021-08" db="EMBL/GenBank/DDBJ databases">
        <authorList>
            <person name="Tani A."/>
            <person name="Ola A."/>
            <person name="Ogura Y."/>
            <person name="Katsura K."/>
            <person name="Hayashi T."/>
        </authorList>
    </citation>
    <scope>NUCLEOTIDE SEQUENCE</scope>
    <source>
        <strain evidence="2">DSM 14458</strain>
    </source>
</reference>
<evidence type="ECO:0000259" key="1">
    <source>
        <dbReference type="Pfam" id="PF02310"/>
    </source>
</evidence>
<dbReference type="InterPro" id="IPR006158">
    <property type="entry name" value="Cobalamin-bd"/>
</dbReference>